<sequence>MSLAEKAHQWEKSLPHGTITTWDECKKVFLAKFFSTGRTSKLRSEISSFIQWNNETFADAWERFKGYISYGENYDSKDWSSTTHSFELEAHMRNDMHALHSKLDKPILAQFPAKQVHSISGTTLIQNQEGEEPQIERISPKNKRTIYGHTPYQAPASYKFAINGYKQQGLPPNSTSHQHSVPPGFPPMPYHTPPSLNGDMKEMLQQLLQGQPNGTLDMKNKLKGKAIALGDIDGNFTPHPKTTLDAESLDNFRRDYEVPDEIELALPADGENPEHVSPGFCCTYVSYFESGKIIFPIPRFLLEVLAPLKMAFPQMHPSLILHAIGCAVQAREEALTFGVQDLRKLFLVKSNTRFPGSFYSSPRPNRRICTNTSQRDSGWANEMFFFQVNKASIGDFDFGCLPTVWATSVVVDPVPNSPIE</sequence>
<organism evidence="2 3">
    <name type="scientific">Microthlaspi erraticum</name>
    <dbReference type="NCBI Taxonomy" id="1685480"/>
    <lineage>
        <taxon>Eukaryota</taxon>
        <taxon>Viridiplantae</taxon>
        <taxon>Streptophyta</taxon>
        <taxon>Embryophyta</taxon>
        <taxon>Tracheophyta</taxon>
        <taxon>Spermatophyta</taxon>
        <taxon>Magnoliopsida</taxon>
        <taxon>eudicotyledons</taxon>
        <taxon>Gunneridae</taxon>
        <taxon>Pentapetalae</taxon>
        <taxon>rosids</taxon>
        <taxon>malvids</taxon>
        <taxon>Brassicales</taxon>
        <taxon>Brassicaceae</taxon>
        <taxon>Coluteocarpeae</taxon>
        <taxon>Microthlaspi</taxon>
    </lineage>
</organism>
<gene>
    <name evidence="2" type="ORF">MERR_LOCUS29098</name>
</gene>
<dbReference type="PANTHER" id="PTHR33223:SF11">
    <property type="entry name" value="ELEMENT PROTEIN, PUTATIVE-RELATED"/>
    <property type="match status" value="1"/>
</dbReference>
<name>A0A6D2JR46_9BRAS</name>
<proteinExistence type="predicted"/>
<dbReference type="EMBL" id="CACVBM020001254">
    <property type="protein sequence ID" value="CAA7041863.1"/>
    <property type="molecule type" value="Genomic_DNA"/>
</dbReference>
<dbReference type="AlphaFoldDB" id="A0A6D2JR46"/>
<keyword evidence="3" id="KW-1185">Reference proteome</keyword>
<reference evidence="2" key="1">
    <citation type="submission" date="2020-01" db="EMBL/GenBank/DDBJ databases">
        <authorList>
            <person name="Mishra B."/>
        </authorList>
    </citation>
    <scope>NUCLEOTIDE SEQUENCE [LARGE SCALE GENOMIC DNA]</scope>
</reference>
<dbReference type="PANTHER" id="PTHR33223">
    <property type="entry name" value="CCHC-TYPE DOMAIN-CONTAINING PROTEIN"/>
    <property type="match status" value="1"/>
</dbReference>
<feature type="domain" description="Retrotransposon gag" evidence="1">
    <location>
        <begin position="2"/>
        <end position="73"/>
    </location>
</feature>
<dbReference type="OrthoDB" id="1923650at2759"/>
<accession>A0A6D2JR46</accession>
<protein>
    <recommendedName>
        <fullName evidence="1">Retrotransposon gag domain-containing protein</fullName>
    </recommendedName>
</protein>
<evidence type="ECO:0000259" key="1">
    <source>
        <dbReference type="Pfam" id="PF03732"/>
    </source>
</evidence>
<dbReference type="InterPro" id="IPR005162">
    <property type="entry name" value="Retrotrans_gag_dom"/>
</dbReference>
<evidence type="ECO:0000313" key="2">
    <source>
        <dbReference type="EMBL" id="CAA7041863.1"/>
    </source>
</evidence>
<evidence type="ECO:0000313" key="3">
    <source>
        <dbReference type="Proteomes" id="UP000467841"/>
    </source>
</evidence>
<comment type="caution">
    <text evidence="2">The sequence shown here is derived from an EMBL/GenBank/DDBJ whole genome shotgun (WGS) entry which is preliminary data.</text>
</comment>
<dbReference type="Pfam" id="PF03732">
    <property type="entry name" value="Retrotrans_gag"/>
    <property type="match status" value="1"/>
</dbReference>
<dbReference type="Proteomes" id="UP000467841">
    <property type="component" value="Unassembled WGS sequence"/>
</dbReference>